<name>A0A0D9QUA1_PLAFR</name>
<accession>A0A0D9QUA1</accession>
<protein>
    <submittedName>
        <fullName evidence="2">Uncharacterized protein</fullName>
    </submittedName>
</protein>
<feature type="region of interest" description="Disordered" evidence="1">
    <location>
        <begin position="549"/>
        <end position="669"/>
    </location>
</feature>
<dbReference type="Proteomes" id="UP000054561">
    <property type="component" value="Unassembled WGS sequence"/>
</dbReference>
<dbReference type="OMA" id="THINKYL"/>
<dbReference type="OrthoDB" id="372469at2759"/>
<feature type="compositionally biased region" description="Acidic residues" evidence="1">
    <location>
        <begin position="549"/>
        <end position="566"/>
    </location>
</feature>
<feature type="compositionally biased region" description="Basic and acidic residues" evidence="1">
    <location>
        <begin position="113"/>
        <end position="139"/>
    </location>
</feature>
<gene>
    <name evidence="2" type="ORF">AK88_00215</name>
</gene>
<dbReference type="EMBL" id="KQ001646">
    <property type="protein sequence ID" value="KJP90046.1"/>
    <property type="molecule type" value="Genomic_DNA"/>
</dbReference>
<dbReference type="RefSeq" id="XP_012333289.1">
    <property type="nucleotide sequence ID" value="XM_012477866.1"/>
</dbReference>
<dbReference type="GeneID" id="24265529"/>
<evidence type="ECO:0000313" key="2">
    <source>
        <dbReference type="EMBL" id="KJP90046.1"/>
    </source>
</evidence>
<feature type="region of interest" description="Disordered" evidence="1">
    <location>
        <begin position="1"/>
        <end position="150"/>
    </location>
</feature>
<proteinExistence type="predicted"/>
<feature type="compositionally biased region" description="Basic and acidic residues" evidence="1">
    <location>
        <begin position="30"/>
        <end position="49"/>
    </location>
</feature>
<evidence type="ECO:0000313" key="3">
    <source>
        <dbReference type="Proteomes" id="UP000054561"/>
    </source>
</evidence>
<evidence type="ECO:0000256" key="1">
    <source>
        <dbReference type="SAM" id="MobiDB-lite"/>
    </source>
</evidence>
<dbReference type="AlphaFoldDB" id="A0A0D9QUA1"/>
<organism evidence="2 3">
    <name type="scientific">Plasmodium fragile</name>
    <dbReference type="NCBI Taxonomy" id="5857"/>
    <lineage>
        <taxon>Eukaryota</taxon>
        <taxon>Sar</taxon>
        <taxon>Alveolata</taxon>
        <taxon>Apicomplexa</taxon>
        <taxon>Aconoidasida</taxon>
        <taxon>Haemosporida</taxon>
        <taxon>Plasmodiidae</taxon>
        <taxon>Plasmodium</taxon>
        <taxon>Plasmodium (Plasmodium)</taxon>
    </lineage>
</organism>
<feature type="region of interest" description="Disordered" evidence="1">
    <location>
        <begin position="170"/>
        <end position="205"/>
    </location>
</feature>
<keyword evidence="3" id="KW-1185">Reference proteome</keyword>
<feature type="region of interest" description="Disordered" evidence="1">
    <location>
        <begin position="852"/>
        <end position="871"/>
    </location>
</feature>
<feature type="compositionally biased region" description="Acidic residues" evidence="1">
    <location>
        <begin position="654"/>
        <end position="667"/>
    </location>
</feature>
<feature type="compositionally biased region" description="Basic and acidic residues" evidence="1">
    <location>
        <begin position="640"/>
        <end position="653"/>
    </location>
</feature>
<feature type="compositionally biased region" description="Basic and acidic residues" evidence="1">
    <location>
        <begin position="615"/>
        <end position="633"/>
    </location>
</feature>
<sequence>MKGKKQKKDSSENKESQKKDPTSLKRKKCSSSEHDYDSKIKHEQHDKTYKISSPEVNTMKKGKRKKLNAQSEKKEAENVLFPLDNRDGEYPSNGEGPSMRKRENGKVNQGQKANREKQSVSKGEREKGNPKEDAKMKSESRRKKKDRIIDSDSSLRFLFNEKDMAIDEEKAKGTDKKMVGRPGNRVTKEEGKAEKHKEVQQAPAQQKEKLLMKEITKCYGTVKVKNANNQKGQGDLVTLTNKLNTNVRVSDSLAMVQLSSPEDADNNLLSPCISQAGMSMKEECVKGGRKEMIPQVDEHCKQGRWKFPLEVIDNLIFKNKTHDYDKWVPGCCILLVIGLPLEQKEEHLLHSLIDIYYRNRNSDPIVDVMDLMESDYIHQALYIYSAVEDHPNKYELFAYRLGIIKFALLFGAKHNASINLIDHTHLQCNLSELCRTNPCTVGSIASLYFRNEHFAKKFWLAFKSSANYMYEKYVRIIPDKNELKVYIEASIYFVMPGALFVNINYAQLNVVLNSLQQKAPTVFENINNLKCKFPNKTIWDLIDADVSFDDEPDESDELDEVDEVDAEAPAQPALGETSLEGNDNVRRTFIAHSSDGMVSAAKGESSQDAPSGMGEQKDENVVNDVLEDKHVDEREDEREDEHADEREDEHADAREDESEDDGDDDDSPSLRWAKAHRFNAFHYDIPFDGNYLLEREDLESPRQNRFHCTPNFLILVYNTHINKYLLENGLCLLACPYLDREAGQKVANFLTKFYLLDWTFSEADDACYFYLFKSVVNVFAVSKKAFRGVFDYVVCTLFLKLPFGLVPAVYIRLNSTTLDNMGDGLSMTLATMLDEGPEVKQKKDPRELIAAVQTGKNEDHAHTDNSILTPA</sequence>
<dbReference type="VEuPathDB" id="PlasmoDB:AK88_00215"/>
<reference evidence="2 3" key="1">
    <citation type="submission" date="2014-03" db="EMBL/GenBank/DDBJ databases">
        <title>The Genome Sequence of Plasmodium fragile nilgiri.</title>
        <authorList>
            <consortium name="The Broad Institute Genomics Platform"/>
            <consortium name="The Broad Institute Genome Sequencing Center for Infectious Disease"/>
            <person name="Neafsey D."/>
            <person name="Duraisingh M."/>
            <person name="Young S.K."/>
            <person name="Zeng Q."/>
            <person name="Gargeya S."/>
            <person name="Abouelleil A."/>
            <person name="Alvarado L."/>
            <person name="Chapman S.B."/>
            <person name="Gainer-Dewar J."/>
            <person name="Goldberg J."/>
            <person name="Griggs A."/>
            <person name="Gujja S."/>
            <person name="Hansen M."/>
            <person name="Howarth C."/>
            <person name="Imamovic A."/>
            <person name="Larimer J."/>
            <person name="Pearson M."/>
            <person name="Poon T.W."/>
            <person name="Priest M."/>
            <person name="Roberts A."/>
            <person name="Saif S."/>
            <person name="Shea T."/>
            <person name="Sykes S."/>
            <person name="Wortman J."/>
            <person name="Nusbaum C."/>
            <person name="Birren B."/>
        </authorList>
    </citation>
    <scope>NUCLEOTIDE SEQUENCE [LARGE SCALE GENOMIC DNA]</scope>
    <source>
        <strain evidence="3">nilgiri</strain>
    </source>
</reference>
<feature type="compositionally biased region" description="Basic and acidic residues" evidence="1">
    <location>
        <begin position="8"/>
        <end position="23"/>
    </location>
</feature>
<feature type="compositionally biased region" description="Basic and acidic residues" evidence="1">
    <location>
        <begin position="186"/>
        <end position="199"/>
    </location>
</feature>